<keyword evidence="3" id="KW-1185">Reference proteome</keyword>
<proteinExistence type="predicted"/>
<dbReference type="EMBL" id="HG792015">
    <property type="protein sequence ID" value="CDM29725.1"/>
    <property type="molecule type" value="Genomic_DNA"/>
</dbReference>
<dbReference type="AlphaFoldDB" id="W6Q0B6"/>
<dbReference type="Pfam" id="PF14008">
    <property type="entry name" value="Metallophos_C"/>
    <property type="match status" value="1"/>
</dbReference>
<gene>
    <name evidence="2" type="ORF">PROQFM164_S01g003538</name>
</gene>
<dbReference type="Proteomes" id="UP000030686">
    <property type="component" value="Unassembled WGS sequence"/>
</dbReference>
<protein>
    <submittedName>
        <fullName evidence="2">Iron/zinc purple acid phosphatase-like C-terminal domain</fullName>
    </submittedName>
</protein>
<dbReference type="InterPro" id="IPR029052">
    <property type="entry name" value="Metallo-depent_PP-like"/>
</dbReference>
<feature type="domain" description="Purple acid phosphatase C-terminal" evidence="1">
    <location>
        <begin position="47"/>
        <end position="101"/>
    </location>
</feature>
<organism evidence="2 3">
    <name type="scientific">Penicillium roqueforti (strain FM164)</name>
    <dbReference type="NCBI Taxonomy" id="1365484"/>
    <lineage>
        <taxon>Eukaryota</taxon>
        <taxon>Fungi</taxon>
        <taxon>Dikarya</taxon>
        <taxon>Ascomycota</taxon>
        <taxon>Pezizomycotina</taxon>
        <taxon>Eurotiomycetes</taxon>
        <taxon>Eurotiomycetidae</taxon>
        <taxon>Eurotiales</taxon>
        <taxon>Aspergillaceae</taxon>
        <taxon>Penicillium</taxon>
    </lineage>
</organism>
<evidence type="ECO:0000313" key="2">
    <source>
        <dbReference type="EMBL" id="CDM29725.1"/>
    </source>
</evidence>
<dbReference type="InterPro" id="IPR025733">
    <property type="entry name" value="PAPs_C"/>
</dbReference>
<dbReference type="STRING" id="1365484.W6Q0B6"/>
<evidence type="ECO:0000313" key="3">
    <source>
        <dbReference type="Proteomes" id="UP000030686"/>
    </source>
</evidence>
<dbReference type="OrthoDB" id="45007at2759"/>
<evidence type="ECO:0000259" key="1">
    <source>
        <dbReference type="Pfam" id="PF14008"/>
    </source>
</evidence>
<name>W6Q0B6_PENRF</name>
<dbReference type="Gene3D" id="3.60.21.10">
    <property type="match status" value="1"/>
</dbReference>
<reference evidence="2" key="1">
    <citation type="journal article" date="2014" name="Nat. Commun.">
        <title>Multiple recent horizontal transfers of a large genomic region in cheese making fungi.</title>
        <authorList>
            <person name="Cheeseman K."/>
            <person name="Ropars J."/>
            <person name="Renault P."/>
            <person name="Dupont J."/>
            <person name="Gouzy J."/>
            <person name="Branca A."/>
            <person name="Abraham A.L."/>
            <person name="Ceppi M."/>
            <person name="Conseiller E."/>
            <person name="Debuchy R."/>
            <person name="Malagnac F."/>
            <person name="Goarin A."/>
            <person name="Silar P."/>
            <person name="Lacoste S."/>
            <person name="Sallet E."/>
            <person name="Bensimon A."/>
            <person name="Giraud T."/>
            <person name="Brygoo Y."/>
        </authorList>
    </citation>
    <scope>NUCLEOTIDE SEQUENCE [LARGE SCALE GENOMIC DNA]</scope>
    <source>
        <strain evidence="2">FM164</strain>
    </source>
</reference>
<accession>W6Q0B6</accession>
<sequence>MKPGRATINVASKLGGEDDDIMNPLLGRNGPLDNEVIDPAGLNNPKSPWYITSAAPGHYDGLDSFDTPLKPYAVYGEDTVYEWSKITFHNCTHMTHEFVGTYGLGRSALN</sequence>